<evidence type="ECO:0000313" key="3">
    <source>
        <dbReference type="EMBL" id="CAB4883800.1"/>
    </source>
</evidence>
<dbReference type="AlphaFoldDB" id="A0A6J7Q6T8"/>
<organism evidence="4">
    <name type="scientific">freshwater metagenome</name>
    <dbReference type="NCBI Taxonomy" id="449393"/>
    <lineage>
        <taxon>unclassified sequences</taxon>
        <taxon>metagenomes</taxon>
        <taxon>ecological metagenomes</taxon>
    </lineage>
</organism>
<name>A0A6J7Q6T8_9ZZZZ</name>
<dbReference type="EMBL" id="CAFBON010000350">
    <property type="protein sequence ID" value="CAB5011879.1"/>
    <property type="molecule type" value="Genomic_DNA"/>
</dbReference>
<proteinExistence type="predicted"/>
<protein>
    <submittedName>
        <fullName evidence="4">Unannotated protein</fullName>
    </submittedName>
</protein>
<dbReference type="EMBL" id="CAFBQP010000053">
    <property type="protein sequence ID" value="CAB5064704.1"/>
    <property type="molecule type" value="Genomic_DNA"/>
</dbReference>
<dbReference type="EMBL" id="CAEZXX010000053">
    <property type="protein sequence ID" value="CAB4707390.1"/>
    <property type="molecule type" value="Genomic_DNA"/>
</dbReference>
<dbReference type="EMBL" id="CAFBLR010000194">
    <property type="protein sequence ID" value="CAB4883800.1"/>
    <property type="molecule type" value="Genomic_DNA"/>
</dbReference>
<gene>
    <name evidence="1" type="ORF">UFOPK2602_00939</name>
    <name evidence="2" type="ORF">UFOPK2806_02522</name>
    <name evidence="3" type="ORF">UFOPK3417_01642</name>
    <name evidence="4" type="ORF">UFOPK3954_02355</name>
    <name evidence="5" type="ORF">UFOPK4306_01445</name>
</gene>
<dbReference type="EMBL" id="CAEZYY010000062">
    <property type="protein sequence ID" value="CAB4772703.1"/>
    <property type="molecule type" value="Genomic_DNA"/>
</dbReference>
<evidence type="ECO:0000313" key="2">
    <source>
        <dbReference type="EMBL" id="CAB4772703.1"/>
    </source>
</evidence>
<accession>A0A6J7Q6T8</accession>
<evidence type="ECO:0000313" key="1">
    <source>
        <dbReference type="EMBL" id="CAB4707390.1"/>
    </source>
</evidence>
<reference evidence="4" key="1">
    <citation type="submission" date="2020-05" db="EMBL/GenBank/DDBJ databases">
        <authorList>
            <person name="Chiriac C."/>
            <person name="Salcher M."/>
            <person name="Ghai R."/>
            <person name="Kavagutti S V."/>
        </authorList>
    </citation>
    <scope>NUCLEOTIDE SEQUENCE</scope>
</reference>
<evidence type="ECO:0000313" key="4">
    <source>
        <dbReference type="EMBL" id="CAB5011879.1"/>
    </source>
</evidence>
<evidence type="ECO:0000313" key="5">
    <source>
        <dbReference type="EMBL" id="CAB5064704.1"/>
    </source>
</evidence>
<sequence length="66" mass="7267">MGHTGRVHAELSSLSSTTATMKARVASLTEGLREEKDAELLSVLYEVERSLGNVNRQLERAVRLAK</sequence>